<feature type="compositionally biased region" description="Basic and acidic residues" evidence="1">
    <location>
        <begin position="187"/>
        <end position="202"/>
    </location>
</feature>
<dbReference type="Proteomes" id="UP000193144">
    <property type="component" value="Unassembled WGS sequence"/>
</dbReference>
<gene>
    <name evidence="2" type="ORF">BCR34DRAFT_385878</name>
</gene>
<sequence>MASRHGPGIPEDRACSSIARSLPARPPACGGCMYVCTTVRWRHLSGRLRKTPEPAGPGCSISASAPCTPRRPQRHCEGCHSINCIAVMPWPSMSKMTNGMPCCGCEHRFSPHKPPSAAPFAPNEPTTSLAVLTASLRGEETYILCTRAFFISHRLVATRSSCSYSGSVCIPGQASPPLSSVQTHMVQDPHSRESARPTETKG</sequence>
<feature type="region of interest" description="Disordered" evidence="1">
    <location>
        <begin position="179"/>
        <end position="202"/>
    </location>
</feature>
<protein>
    <submittedName>
        <fullName evidence="2">Uncharacterized protein</fullName>
    </submittedName>
</protein>
<comment type="caution">
    <text evidence="2">The sequence shown here is derived from an EMBL/GenBank/DDBJ whole genome shotgun (WGS) entry which is preliminary data.</text>
</comment>
<organism evidence="2 3">
    <name type="scientific">Clohesyomyces aquaticus</name>
    <dbReference type="NCBI Taxonomy" id="1231657"/>
    <lineage>
        <taxon>Eukaryota</taxon>
        <taxon>Fungi</taxon>
        <taxon>Dikarya</taxon>
        <taxon>Ascomycota</taxon>
        <taxon>Pezizomycotina</taxon>
        <taxon>Dothideomycetes</taxon>
        <taxon>Pleosporomycetidae</taxon>
        <taxon>Pleosporales</taxon>
        <taxon>Lindgomycetaceae</taxon>
        <taxon>Clohesyomyces</taxon>
    </lineage>
</organism>
<proteinExistence type="predicted"/>
<evidence type="ECO:0000313" key="2">
    <source>
        <dbReference type="EMBL" id="ORY08908.1"/>
    </source>
</evidence>
<dbReference type="AlphaFoldDB" id="A0A1Y1ZF75"/>
<evidence type="ECO:0000313" key="3">
    <source>
        <dbReference type="Proteomes" id="UP000193144"/>
    </source>
</evidence>
<name>A0A1Y1ZF75_9PLEO</name>
<dbReference type="EMBL" id="MCFA01000093">
    <property type="protein sequence ID" value="ORY08908.1"/>
    <property type="molecule type" value="Genomic_DNA"/>
</dbReference>
<keyword evidence="3" id="KW-1185">Reference proteome</keyword>
<accession>A0A1Y1ZF75</accession>
<reference evidence="2 3" key="1">
    <citation type="submission" date="2016-07" db="EMBL/GenBank/DDBJ databases">
        <title>Pervasive Adenine N6-methylation of Active Genes in Fungi.</title>
        <authorList>
            <consortium name="DOE Joint Genome Institute"/>
            <person name="Mondo S.J."/>
            <person name="Dannebaum R.O."/>
            <person name="Kuo R.C."/>
            <person name="Labutti K."/>
            <person name="Haridas S."/>
            <person name="Kuo A."/>
            <person name="Salamov A."/>
            <person name="Ahrendt S.R."/>
            <person name="Lipzen A."/>
            <person name="Sullivan W."/>
            <person name="Andreopoulos W.B."/>
            <person name="Clum A."/>
            <person name="Lindquist E."/>
            <person name="Daum C."/>
            <person name="Ramamoorthy G.K."/>
            <person name="Gryganskyi A."/>
            <person name="Culley D."/>
            <person name="Magnuson J.K."/>
            <person name="James T.Y."/>
            <person name="O'Malley M.A."/>
            <person name="Stajich J.E."/>
            <person name="Spatafora J.W."/>
            <person name="Visel A."/>
            <person name="Grigoriev I.V."/>
        </authorList>
    </citation>
    <scope>NUCLEOTIDE SEQUENCE [LARGE SCALE GENOMIC DNA]</scope>
    <source>
        <strain evidence="2 3">CBS 115471</strain>
    </source>
</reference>
<evidence type="ECO:0000256" key="1">
    <source>
        <dbReference type="SAM" id="MobiDB-lite"/>
    </source>
</evidence>